<sequence>MGGKLPTQTYHDIAPQKANFEYLRNKLKLKQLEAKKSFAEKFPHVEKFLKEKGIDLSKLREHSAKIIGAGAIAGTLLLTPPSGAKSLPAASEVLEKIKAQKAEAPDVPQKLLVDTLTQALPAYPRPLTKPEEKNLEQVFQNVIEIPAKASLEGEHLNTTYGYIGAEQHLMRYPGDTMATHPKIPAGDEGMAPGRGAWGYFASTKSGLTPQLIETEKWYAVVQTLYLPDWVRRQPYLRDWYKYRKVLIVNTKNGNAVVAAIADSGPAAWTGKQFGGSPEVMEYLGGARYKKGAVVVFFVDDPENKVPLGPVEYNKVNVPLVALRNI</sequence>
<dbReference type="EMBL" id="LBXW01000010">
    <property type="protein sequence ID" value="KKR39346.1"/>
    <property type="molecule type" value="Genomic_DNA"/>
</dbReference>
<proteinExistence type="predicted"/>
<protein>
    <submittedName>
        <fullName evidence="1">Uncharacterized protein</fullName>
    </submittedName>
</protein>
<evidence type="ECO:0000313" key="1">
    <source>
        <dbReference type="EMBL" id="KKR39346.1"/>
    </source>
</evidence>
<name>A0A0G0QPR2_9BACT</name>
<comment type="caution">
    <text evidence="1">The sequence shown here is derived from an EMBL/GenBank/DDBJ whole genome shotgun (WGS) entry which is preliminary data.</text>
</comment>
<gene>
    <name evidence="1" type="ORF">UT72_C0010G0004</name>
</gene>
<organism evidence="1 2">
    <name type="scientific">Candidatus Woesebacteria bacterium GW2011_GWB1_40_101</name>
    <dbReference type="NCBI Taxonomy" id="1618575"/>
    <lineage>
        <taxon>Bacteria</taxon>
        <taxon>Candidatus Woeseibacteriota</taxon>
    </lineage>
</organism>
<dbReference type="AlphaFoldDB" id="A0A0G0QPR2"/>
<dbReference type="Proteomes" id="UP000034687">
    <property type="component" value="Unassembled WGS sequence"/>
</dbReference>
<accession>A0A0G0QPR2</accession>
<reference evidence="1 2" key="1">
    <citation type="journal article" date="2015" name="Nature">
        <title>rRNA introns, odd ribosomes, and small enigmatic genomes across a large radiation of phyla.</title>
        <authorList>
            <person name="Brown C.T."/>
            <person name="Hug L.A."/>
            <person name="Thomas B.C."/>
            <person name="Sharon I."/>
            <person name="Castelle C.J."/>
            <person name="Singh A."/>
            <person name="Wilkins M.J."/>
            <person name="Williams K.H."/>
            <person name="Banfield J.F."/>
        </authorList>
    </citation>
    <scope>NUCLEOTIDE SEQUENCE [LARGE SCALE GENOMIC DNA]</scope>
</reference>
<evidence type="ECO:0000313" key="2">
    <source>
        <dbReference type="Proteomes" id="UP000034687"/>
    </source>
</evidence>